<dbReference type="Proteomes" id="UP000308652">
    <property type="component" value="Unassembled WGS sequence"/>
</dbReference>
<evidence type="ECO:0000313" key="6">
    <source>
        <dbReference type="Proteomes" id="UP000308652"/>
    </source>
</evidence>
<evidence type="ECO:0000256" key="2">
    <source>
        <dbReference type="ARBA" id="ARBA00022827"/>
    </source>
</evidence>
<gene>
    <name evidence="5" type="ORF">BDQ12DRAFT_699858</name>
</gene>
<keyword evidence="3" id="KW-0560">Oxidoreductase</keyword>
<evidence type="ECO:0000256" key="1">
    <source>
        <dbReference type="ARBA" id="ARBA00022630"/>
    </source>
</evidence>
<dbReference type="PANTHER" id="PTHR46720">
    <property type="entry name" value="HYDROXYLASE, PUTATIVE (AFU_ORTHOLOGUE AFUA_3G01460)-RELATED"/>
    <property type="match status" value="1"/>
</dbReference>
<keyword evidence="6" id="KW-1185">Reference proteome</keyword>
<reference evidence="5 6" key="1">
    <citation type="journal article" date="2019" name="Nat. Ecol. Evol.">
        <title>Megaphylogeny resolves global patterns of mushroom evolution.</title>
        <authorList>
            <person name="Varga T."/>
            <person name="Krizsan K."/>
            <person name="Foldi C."/>
            <person name="Dima B."/>
            <person name="Sanchez-Garcia M."/>
            <person name="Sanchez-Ramirez S."/>
            <person name="Szollosi G.J."/>
            <person name="Szarkandi J.G."/>
            <person name="Papp V."/>
            <person name="Albert L."/>
            <person name="Andreopoulos W."/>
            <person name="Angelini C."/>
            <person name="Antonin V."/>
            <person name="Barry K.W."/>
            <person name="Bougher N.L."/>
            <person name="Buchanan P."/>
            <person name="Buyck B."/>
            <person name="Bense V."/>
            <person name="Catcheside P."/>
            <person name="Chovatia M."/>
            <person name="Cooper J."/>
            <person name="Damon W."/>
            <person name="Desjardin D."/>
            <person name="Finy P."/>
            <person name="Geml J."/>
            <person name="Haridas S."/>
            <person name="Hughes K."/>
            <person name="Justo A."/>
            <person name="Karasinski D."/>
            <person name="Kautmanova I."/>
            <person name="Kiss B."/>
            <person name="Kocsube S."/>
            <person name="Kotiranta H."/>
            <person name="LaButti K.M."/>
            <person name="Lechner B.E."/>
            <person name="Liimatainen K."/>
            <person name="Lipzen A."/>
            <person name="Lukacs Z."/>
            <person name="Mihaltcheva S."/>
            <person name="Morgado L.N."/>
            <person name="Niskanen T."/>
            <person name="Noordeloos M.E."/>
            <person name="Ohm R.A."/>
            <person name="Ortiz-Santana B."/>
            <person name="Ovrebo C."/>
            <person name="Racz N."/>
            <person name="Riley R."/>
            <person name="Savchenko A."/>
            <person name="Shiryaev A."/>
            <person name="Soop K."/>
            <person name="Spirin V."/>
            <person name="Szebenyi C."/>
            <person name="Tomsovsky M."/>
            <person name="Tulloss R.E."/>
            <person name="Uehling J."/>
            <person name="Grigoriev I.V."/>
            <person name="Vagvolgyi C."/>
            <person name="Papp T."/>
            <person name="Martin F.M."/>
            <person name="Miettinen O."/>
            <person name="Hibbett D.S."/>
            <person name="Nagy L.G."/>
        </authorList>
    </citation>
    <scope>NUCLEOTIDE SEQUENCE [LARGE SCALE GENOMIC DNA]</scope>
    <source>
        <strain evidence="5 6">CBS 166.37</strain>
    </source>
</reference>
<dbReference type="GO" id="GO:0071949">
    <property type="term" value="F:FAD binding"/>
    <property type="evidence" value="ECO:0007669"/>
    <property type="project" value="InterPro"/>
</dbReference>
<dbReference type="SUPFAM" id="SSF54373">
    <property type="entry name" value="FAD-linked reductases, C-terminal domain"/>
    <property type="match status" value="1"/>
</dbReference>
<dbReference type="Gene3D" id="3.50.50.60">
    <property type="entry name" value="FAD/NAD(P)-binding domain"/>
    <property type="match status" value="1"/>
</dbReference>
<evidence type="ECO:0000259" key="4">
    <source>
        <dbReference type="Pfam" id="PF01494"/>
    </source>
</evidence>
<accession>A0A5C3LSR0</accession>
<name>A0A5C3LSR0_9AGAR</name>
<proteinExistence type="predicted"/>
<dbReference type="OrthoDB" id="417877at2759"/>
<dbReference type="PANTHER" id="PTHR46720:SF3">
    <property type="entry name" value="FAD-BINDING DOMAIN-CONTAINING PROTEIN-RELATED"/>
    <property type="match status" value="1"/>
</dbReference>
<dbReference type="GO" id="GO:0044550">
    <property type="term" value="P:secondary metabolite biosynthetic process"/>
    <property type="evidence" value="ECO:0007669"/>
    <property type="project" value="TreeGrafter"/>
</dbReference>
<dbReference type="SUPFAM" id="SSF51905">
    <property type="entry name" value="FAD/NAD(P)-binding domain"/>
    <property type="match status" value="1"/>
</dbReference>
<dbReference type="InterPro" id="IPR002938">
    <property type="entry name" value="FAD-bd"/>
</dbReference>
<keyword evidence="2" id="KW-0274">FAD</keyword>
<protein>
    <submittedName>
        <fullName evidence="5">FAD/NAD(P)-binding domain-containing protein</fullName>
    </submittedName>
</protein>
<dbReference type="GO" id="GO:0016491">
    <property type="term" value="F:oxidoreductase activity"/>
    <property type="evidence" value="ECO:0007669"/>
    <property type="project" value="UniProtKB-KW"/>
</dbReference>
<dbReference type="InterPro" id="IPR036188">
    <property type="entry name" value="FAD/NAD-bd_sf"/>
</dbReference>
<dbReference type="InterPro" id="IPR051104">
    <property type="entry name" value="FAD_monoxygenase"/>
</dbReference>
<keyword evidence="1" id="KW-0285">Flavoprotein</keyword>
<organism evidence="5 6">
    <name type="scientific">Crucibulum laeve</name>
    <dbReference type="NCBI Taxonomy" id="68775"/>
    <lineage>
        <taxon>Eukaryota</taxon>
        <taxon>Fungi</taxon>
        <taxon>Dikarya</taxon>
        <taxon>Basidiomycota</taxon>
        <taxon>Agaricomycotina</taxon>
        <taxon>Agaricomycetes</taxon>
        <taxon>Agaricomycetidae</taxon>
        <taxon>Agaricales</taxon>
        <taxon>Agaricineae</taxon>
        <taxon>Nidulariaceae</taxon>
        <taxon>Crucibulum</taxon>
    </lineage>
</organism>
<dbReference type="STRING" id="68775.A0A5C3LSR0"/>
<sequence length="442" mass="49155">MTVQPYKGGGIGGLMLGVAIGHMDREKLIEVDIYESSAELVQVGAGITVWPRALQILRNLGLEKTLASYQARPETKDEPRFVFKFRKSDQSEGVTFFEMTNGSGFHTIRKTPFNGNSIPSLLQHLPPNYRCHLSTRLTSYKETQEYVHLEFQNGINTTCDILVGADGIKSSVRKFFFQDNLSSQVALADPIWSGTAVYRGLIPSELLAKERPNHCSLSSPMIHIVTYPISQGRLVNVAAYYSEPQNEGTTLQGAVVSDVSKEEMLSKFEGWEDEVISLLKLIEKPSRWAIQTIKPLDKYASGRVMLLGDAAHAMVPHLGSGATQAVEDAYILATILSHAEQVPELPISRLSEIYTTVRQPVGNFVQNLSRTEGLLYEFNAPICEDIKELDSSIPQSRLVEIGEEVAKAWEWLWTSSAEPDRVKAEEMVAAYNSNQTLWENGS</sequence>
<evidence type="ECO:0000256" key="3">
    <source>
        <dbReference type="ARBA" id="ARBA00023002"/>
    </source>
</evidence>
<feature type="domain" description="FAD-binding" evidence="4">
    <location>
        <begin position="8"/>
        <end position="340"/>
    </location>
</feature>
<dbReference type="Pfam" id="PF01494">
    <property type="entry name" value="FAD_binding_3"/>
    <property type="match status" value="1"/>
</dbReference>
<dbReference type="EMBL" id="ML213618">
    <property type="protein sequence ID" value="TFK35822.1"/>
    <property type="molecule type" value="Genomic_DNA"/>
</dbReference>
<dbReference type="AlphaFoldDB" id="A0A5C3LSR0"/>
<evidence type="ECO:0000313" key="5">
    <source>
        <dbReference type="EMBL" id="TFK35822.1"/>
    </source>
</evidence>
<dbReference type="PRINTS" id="PR00420">
    <property type="entry name" value="RNGMNOXGNASE"/>
</dbReference>